<reference evidence="4 5" key="1">
    <citation type="submission" date="2019-06" db="EMBL/GenBank/DDBJ databases">
        <title>Sequencing the genomes of 1000 actinobacteria strains.</title>
        <authorList>
            <person name="Klenk H.-P."/>
        </authorList>
    </citation>
    <scope>NUCLEOTIDE SEQUENCE [LARGE SCALE GENOMIC DNA]</scope>
    <source>
        <strain evidence="4 5">DSM 43866</strain>
    </source>
</reference>
<evidence type="ECO:0000256" key="3">
    <source>
        <dbReference type="SAM" id="MobiDB-lite"/>
    </source>
</evidence>
<dbReference type="Gene3D" id="3.40.50.1820">
    <property type="entry name" value="alpha/beta hydrolase"/>
    <property type="match status" value="1"/>
</dbReference>
<dbReference type="Proteomes" id="UP000320239">
    <property type="component" value="Unassembled WGS sequence"/>
</dbReference>
<evidence type="ECO:0000313" key="4">
    <source>
        <dbReference type="EMBL" id="TWG09253.1"/>
    </source>
</evidence>
<evidence type="ECO:0000313" key="5">
    <source>
        <dbReference type="Proteomes" id="UP000320239"/>
    </source>
</evidence>
<sequence length="415" mass="43714">MWLAGTWDFRKPLRNVRDMNLRRCLPLLAAVLLTVAGLTVSPLSSANAAATLTEVTSFGSNPGALRMRAYVPDGLPTGRPLVVALHGCTQTATDYYSRSGWPKYADRYRAALVFPEQTSANNALSCFNWFTAGDIRRGRGEALSIKQMVDHAIRAYGSDPRRVYVTGLSAGGAMTAVMLAAYPDVFAAGAVIAGLPYDCGTVCQYQAQNRAPAHWGALVRAANPGYGGPWPRVGIWHGAADTTVVPANATELRDQWTNVWGISQQPSATASLPGPTIVEHHHDGAGVPAVSLYRVQGMGHGTPVAPGSAEEQCGTTGPYFLNTVCSSYHIAVAWGLAGDAPATPPPSSPSAPPPGPQPCFTASNYAHTTAGRATQSGGQTYANGSGQVMGLWNTFTTRTLRQTGPDHYVVADGTC</sequence>
<feature type="compositionally biased region" description="Pro residues" evidence="3">
    <location>
        <begin position="342"/>
        <end position="357"/>
    </location>
</feature>
<keyword evidence="5" id="KW-1185">Reference proteome</keyword>
<organism evidence="4 5">
    <name type="scientific">Actinoplanes teichomyceticus</name>
    <dbReference type="NCBI Taxonomy" id="1867"/>
    <lineage>
        <taxon>Bacteria</taxon>
        <taxon>Bacillati</taxon>
        <taxon>Actinomycetota</taxon>
        <taxon>Actinomycetes</taxon>
        <taxon>Micromonosporales</taxon>
        <taxon>Micromonosporaceae</taxon>
        <taxon>Actinoplanes</taxon>
    </lineage>
</organism>
<dbReference type="Pfam" id="PF10503">
    <property type="entry name" value="Esterase_PHB"/>
    <property type="match status" value="1"/>
</dbReference>
<dbReference type="NCBIfam" id="TIGR01840">
    <property type="entry name" value="esterase_phb"/>
    <property type="match status" value="1"/>
</dbReference>
<dbReference type="InterPro" id="IPR050955">
    <property type="entry name" value="Plant_Biomass_Hydrol_Est"/>
</dbReference>
<protein>
    <submittedName>
        <fullName evidence="4">Poly(Hydroxyalkanoate) depolymerase family esterase</fullName>
    </submittedName>
</protein>
<name>A0A561VCC6_ACTTI</name>
<evidence type="ECO:0000256" key="2">
    <source>
        <dbReference type="ARBA" id="ARBA00022801"/>
    </source>
</evidence>
<dbReference type="PANTHER" id="PTHR43037:SF1">
    <property type="entry name" value="BLL1128 PROTEIN"/>
    <property type="match status" value="1"/>
</dbReference>
<dbReference type="GO" id="GO:0016787">
    <property type="term" value="F:hydrolase activity"/>
    <property type="evidence" value="ECO:0007669"/>
    <property type="project" value="UniProtKB-KW"/>
</dbReference>
<feature type="region of interest" description="Disordered" evidence="3">
    <location>
        <begin position="340"/>
        <end position="362"/>
    </location>
</feature>
<dbReference type="InterPro" id="IPR029058">
    <property type="entry name" value="AB_hydrolase_fold"/>
</dbReference>
<comment type="caution">
    <text evidence="4">The sequence shown here is derived from an EMBL/GenBank/DDBJ whole genome shotgun (WGS) entry which is preliminary data.</text>
</comment>
<gene>
    <name evidence="4" type="ORF">FHX34_10952</name>
</gene>
<keyword evidence="2" id="KW-0378">Hydrolase</keyword>
<keyword evidence="1" id="KW-0732">Signal</keyword>
<dbReference type="PANTHER" id="PTHR43037">
    <property type="entry name" value="UNNAMED PRODUCT-RELATED"/>
    <property type="match status" value="1"/>
</dbReference>
<proteinExistence type="predicted"/>
<dbReference type="GO" id="GO:0005576">
    <property type="term" value="C:extracellular region"/>
    <property type="evidence" value="ECO:0007669"/>
    <property type="project" value="InterPro"/>
</dbReference>
<evidence type="ECO:0000256" key="1">
    <source>
        <dbReference type="ARBA" id="ARBA00022729"/>
    </source>
</evidence>
<dbReference type="AlphaFoldDB" id="A0A561VCC6"/>
<dbReference type="SUPFAM" id="SSF53474">
    <property type="entry name" value="alpha/beta-Hydrolases"/>
    <property type="match status" value="2"/>
</dbReference>
<dbReference type="InterPro" id="IPR010126">
    <property type="entry name" value="Esterase_phb"/>
</dbReference>
<dbReference type="EMBL" id="VIWY01000009">
    <property type="protein sequence ID" value="TWG09253.1"/>
    <property type="molecule type" value="Genomic_DNA"/>
</dbReference>
<accession>A0A561VCC6</accession>